<sequence>PISERIYRMSEAKQHVIKEKFDMMVRASIGHDIFYNNNNDIKTGKSHLKINPEDIDYNGYDLFYSGEIISNIKNEIIEIFHEHNYFTLSGLSDILIDYQIKFIINSLTSLRERHLPFITKNGKSLTTIILEEIKQLNPTYRSDRLIKLLNQFIKDKVDIGKLSLSNDKIVHLVERYRDKFIIMALEELISNKVTLFDKYGFTVYLRENNGYFYIDRNYPAGGSSNSCMMYYTDNIVTIENQTFENILNVNESVNIFKSLNKIKEINDDSKRLNEYLDSLTIRTQSNILFSKSIPPDVK</sequence>
<dbReference type="EMBL" id="BART01017752">
    <property type="protein sequence ID" value="GAG81550.1"/>
    <property type="molecule type" value="Genomic_DNA"/>
</dbReference>
<gene>
    <name evidence="1" type="ORF">S01H4_33688</name>
</gene>
<organism evidence="1">
    <name type="scientific">marine sediment metagenome</name>
    <dbReference type="NCBI Taxonomy" id="412755"/>
    <lineage>
        <taxon>unclassified sequences</taxon>
        <taxon>metagenomes</taxon>
        <taxon>ecological metagenomes</taxon>
    </lineage>
</organism>
<comment type="caution">
    <text evidence="1">The sequence shown here is derived from an EMBL/GenBank/DDBJ whole genome shotgun (WGS) entry which is preliminary data.</text>
</comment>
<feature type="non-terminal residue" evidence="1">
    <location>
        <position position="1"/>
    </location>
</feature>
<accession>X1AG81</accession>
<protein>
    <submittedName>
        <fullName evidence="1">Uncharacterized protein</fullName>
    </submittedName>
</protein>
<dbReference type="AlphaFoldDB" id="X1AG81"/>
<feature type="non-terminal residue" evidence="1">
    <location>
        <position position="298"/>
    </location>
</feature>
<evidence type="ECO:0000313" key="1">
    <source>
        <dbReference type="EMBL" id="GAG81550.1"/>
    </source>
</evidence>
<name>X1AG81_9ZZZZ</name>
<proteinExistence type="predicted"/>
<reference evidence="1" key="1">
    <citation type="journal article" date="2014" name="Front. Microbiol.">
        <title>High frequency of phylogenetically diverse reductive dehalogenase-homologous genes in deep subseafloor sedimentary metagenomes.</title>
        <authorList>
            <person name="Kawai M."/>
            <person name="Futagami T."/>
            <person name="Toyoda A."/>
            <person name="Takaki Y."/>
            <person name="Nishi S."/>
            <person name="Hori S."/>
            <person name="Arai W."/>
            <person name="Tsubouchi T."/>
            <person name="Morono Y."/>
            <person name="Uchiyama I."/>
            <person name="Ito T."/>
            <person name="Fujiyama A."/>
            <person name="Inagaki F."/>
            <person name="Takami H."/>
        </authorList>
    </citation>
    <scope>NUCLEOTIDE SEQUENCE</scope>
    <source>
        <strain evidence="1">Expedition CK06-06</strain>
    </source>
</reference>